<keyword evidence="1" id="KW-1133">Transmembrane helix</keyword>
<comment type="caution">
    <text evidence="2">The sequence shown here is derived from an EMBL/GenBank/DDBJ whole genome shotgun (WGS) entry which is preliminary data.</text>
</comment>
<evidence type="ECO:0000313" key="2">
    <source>
        <dbReference type="EMBL" id="KAF6074901.1"/>
    </source>
</evidence>
<dbReference type="Proteomes" id="UP000664940">
    <property type="component" value="Unassembled WGS sequence"/>
</dbReference>
<protein>
    <submittedName>
        <fullName evidence="2">Uncharacterized protein</fullName>
    </submittedName>
</protein>
<accession>A0A834DBY9</accession>
<feature type="transmembrane region" description="Helical" evidence="1">
    <location>
        <begin position="109"/>
        <end position="129"/>
    </location>
</feature>
<keyword evidence="1" id="KW-0472">Membrane</keyword>
<dbReference type="EMBL" id="JABVXQ010000015">
    <property type="protein sequence ID" value="KAF6074901.1"/>
    <property type="molecule type" value="Genomic_DNA"/>
</dbReference>
<reference evidence="2 3" key="1">
    <citation type="journal article" date="2020" name="Nature">
        <title>Six reference-quality genomes reveal evolution of bat adaptations.</title>
        <authorList>
            <person name="Jebb D."/>
            <person name="Huang Z."/>
            <person name="Pippel M."/>
            <person name="Hughes G.M."/>
            <person name="Lavrichenko K."/>
            <person name="Devanna P."/>
            <person name="Winkler S."/>
            <person name="Jermiin L.S."/>
            <person name="Skirmuntt E.C."/>
            <person name="Katzourakis A."/>
            <person name="Burkitt-Gray L."/>
            <person name="Ray D.A."/>
            <person name="Sullivan K.A.M."/>
            <person name="Roscito J.G."/>
            <person name="Kirilenko B.M."/>
            <person name="Davalos L.M."/>
            <person name="Corthals A.P."/>
            <person name="Power M.L."/>
            <person name="Jones G."/>
            <person name="Ransome R.D."/>
            <person name="Dechmann D.K.N."/>
            <person name="Locatelli A.G."/>
            <person name="Puechmaille S.J."/>
            <person name="Fedrigo O."/>
            <person name="Jarvis E.D."/>
            <person name="Hiller M."/>
            <person name="Vernes S.C."/>
            <person name="Myers E.W."/>
            <person name="Teeling E.C."/>
        </authorList>
    </citation>
    <scope>NUCLEOTIDE SEQUENCE [LARGE SCALE GENOMIC DNA]</scope>
    <source>
        <strain evidence="2">Bat1K_MPI-CBG_1</strain>
    </source>
</reference>
<evidence type="ECO:0000256" key="1">
    <source>
        <dbReference type="SAM" id="Phobius"/>
    </source>
</evidence>
<name>A0A834DBY9_9CHIR</name>
<keyword evidence="1" id="KW-0812">Transmembrane</keyword>
<feature type="transmembrane region" description="Helical" evidence="1">
    <location>
        <begin position="82"/>
        <end position="103"/>
    </location>
</feature>
<dbReference type="AlphaFoldDB" id="A0A834DBY9"/>
<sequence>MQCLYWCLPYTENKTEKQKTKNRNQQENVCPAPLPPLCFTLLQSVLLPLCLFSSVLTVRWIFASGRGQNEVLGRNLSPLTSVSKVCFYAVIIIINDVVCPPWFSGRLNLFIFSQYFLILSLFFFFYIYINTNDIQLNDRSIAVGSQLPGRT</sequence>
<proteinExistence type="predicted"/>
<organism evidence="2 3">
    <name type="scientific">Phyllostomus discolor</name>
    <name type="common">pale spear-nosed bat</name>
    <dbReference type="NCBI Taxonomy" id="89673"/>
    <lineage>
        <taxon>Eukaryota</taxon>
        <taxon>Metazoa</taxon>
        <taxon>Chordata</taxon>
        <taxon>Craniata</taxon>
        <taxon>Vertebrata</taxon>
        <taxon>Euteleostomi</taxon>
        <taxon>Mammalia</taxon>
        <taxon>Eutheria</taxon>
        <taxon>Laurasiatheria</taxon>
        <taxon>Chiroptera</taxon>
        <taxon>Yangochiroptera</taxon>
        <taxon>Phyllostomidae</taxon>
        <taxon>Phyllostominae</taxon>
        <taxon>Phyllostomus</taxon>
    </lineage>
</organism>
<evidence type="ECO:0000313" key="3">
    <source>
        <dbReference type="Proteomes" id="UP000664940"/>
    </source>
</evidence>
<gene>
    <name evidence="2" type="ORF">HJG60_009312</name>
</gene>
<feature type="transmembrane region" description="Helical" evidence="1">
    <location>
        <begin position="41"/>
        <end position="62"/>
    </location>
</feature>